<dbReference type="Proteomes" id="UP001207468">
    <property type="component" value="Unassembled WGS sequence"/>
</dbReference>
<name>A0ACC0U926_9AGAM</name>
<reference evidence="1" key="1">
    <citation type="submission" date="2021-03" db="EMBL/GenBank/DDBJ databases">
        <title>Evolutionary priming and transition to the ectomycorrhizal habit in an iconic lineage of mushroom-forming fungi: is preadaptation a requirement?</title>
        <authorList>
            <consortium name="DOE Joint Genome Institute"/>
            <person name="Looney B.P."/>
            <person name="Miyauchi S."/>
            <person name="Morin E."/>
            <person name="Drula E."/>
            <person name="Courty P.E."/>
            <person name="Chicoki N."/>
            <person name="Fauchery L."/>
            <person name="Kohler A."/>
            <person name="Kuo A."/>
            <person name="LaButti K."/>
            <person name="Pangilinan J."/>
            <person name="Lipzen A."/>
            <person name="Riley R."/>
            <person name="Andreopoulos W."/>
            <person name="He G."/>
            <person name="Johnson J."/>
            <person name="Barry K.W."/>
            <person name="Grigoriev I.V."/>
            <person name="Nagy L."/>
            <person name="Hibbett D."/>
            <person name="Henrissat B."/>
            <person name="Matheny P.B."/>
            <person name="Labbe J."/>
            <person name="Martin A.F."/>
        </authorList>
    </citation>
    <scope>NUCLEOTIDE SEQUENCE</scope>
    <source>
        <strain evidence="1">BPL698</strain>
    </source>
</reference>
<protein>
    <submittedName>
        <fullName evidence="1">Uncharacterized protein</fullName>
    </submittedName>
</protein>
<comment type="caution">
    <text evidence="1">The sequence shown here is derived from an EMBL/GenBank/DDBJ whole genome shotgun (WGS) entry which is preliminary data.</text>
</comment>
<gene>
    <name evidence="1" type="ORF">F5148DRAFT_1149589</name>
</gene>
<evidence type="ECO:0000313" key="1">
    <source>
        <dbReference type="EMBL" id="KAI9507684.1"/>
    </source>
</evidence>
<proteinExistence type="predicted"/>
<sequence>MATNTCLTAISIIVAIGVICIPPPMLEVTLTPMPMPMPSPKLCGPAVLPPRREAGSVPLSLASYGVSVIRSCQSYRPASSSVDVHCSAALMWSTDTAIRMLRYLSRAAESGLWLWPLHRGCHSDSEIVVATTAGEENESKKEITDEKMKGYTHHAWQKVRKSNQSKKEDVPGEGNVKTKRREKCMHKNNRRNLVLQWWSNCRNTVKAGRMMQRRKHGSYRMYGRIMAYIYEPEQREREDDLYPGIDMA</sequence>
<accession>A0ACC0U926</accession>
<organism evidence="1 2">
    <name type="scientific">Russula earlei</name>
    <dbReference type="NCBI Taxonomy" id="71964"/>
    <lineage>
        <taxon>Eukaryota</taxon>
        <taxon>Fungi</taxon>
        <taxon>Dikarya</taxon>
        <taxon>Basidiomycota</taxon>
        <taxon>Agaricomycotina</taxon>
        <taxon>Agaricomycetes</taxon>
        <taxon>Russulales</taxon>
        <taxon>Russulaceae</taxon>
        <taxon>Russula</taxon>
    </lineage>
</organism>
<keyword evidence="2" id="KW-1185">Reference proteome</keyword>
<evidence type="ECO:0000313" key="2">
    <source>
        <dbReference type="Proteomes" id="UP001207468"/>
    </source>
</evidence>
<dbReference type="EMBL" id="JAGFNK010000115">
    <property type="protein sequence ID" value="KAI9507684.1"/>
    <property type="molecule type" value="Genomic_DNA"/>
</dbReference>